<dbReference type="InterPro" id="IPR050539">
    <property type="entry name" value="ThrE_Dicarb/AminoAcid_Exp"/>
</dbReference>
<evidence type="ECO:0000256" key="6">
    <source>
        <dbReference type="ARBA" id="ARBA00034125"/>
    </source>
</evidence>
<proteinExistence type="inferred from homology"/>
<evidence type="ECO:0000259" key="8">
    <source>
        <dbReference type="Pfam" id="PF06738"/>
    </source>
</evidence>
<dbReference type="Pfam" id="PF12821">
    <property type="entry name" value="ThrE_2"/>
    <property type="match status" value="1"/>
</dbReference>
<keyword evidence="11" id="KW-1185">Reference proteome</keyword>
<evidence type="ECO:0000256" key="5">
    <source>
        <dbReference type="ARBA" id="ARBA00023136"/>
    </source>
</evidence>
<organism evidence="10 11">
    <name type="scientific">Rothia endophytica</name>
    <dbReference type="NCBI Taxonomy" id="1324766"/>
    <lineage>
        <taxon>Bacteria</taxon>
        <taxon>Bacillati</taxon>
        <taxon>Actinomycetota</taxon>
        <taxon>Actinomycetes</taxon>
        <taxon>Micrococcales</taxon>
        <taxon>Micrococcaceae</taxon>
        <taxon>Rothia</taxon>
    </lineage>
</organism>
<feature type="transmembrane region" description="Helical" evidence="7">
    <location>
        <begin position="320"/>
        <end position="340"/>
    </location>
</feature>
<evidence type="ECO:0000313" key="11">
    <source>
        <dbReference type="Proteomes" id="UP001500187"/>
    </source>
</evidence>
<sequence length="457" mass="48116">MTHYVETYKFLSLVGDSLIRSGASSASTTKTLLGISTAAGLTSVTVSVTMGQLIISDSRGENQLPYTEIFEVTPAGLDIQWRSKTEDTVQRFLTHQISAAEGIELLEQEQSSLHSLSWTWSMLGFGLLGIGFSQIIGATWITALGALISSLLVSLVYSWVNFARAPGLFRFAGAGFTAVLSATVFSMLTATTDVAIIVVSSLAAYLAGIAAYAAAQDSITGWYLSALGRLMDAIICTAGLVTGVSVGIGVSRLFVPDNLIFIKLLDAETEVSTDPIVGAALVSLGFAISCGGRKWQLLVLAATGVAAQATYLLITNLGLSPHAATALAALIVGGACVLLAKPMKLTSNAIMTVSFLPLFPGMMIYQGMLGTLFSVEGALGTLGQALLITYCLSAGGTAGQYLVSEMMWALRRAQFKHSHPGQTYSKVMVDEYNAQDIILPVFSKPFSKVESDGGGQR</sequence>
<feature type="transmembrane region" description="Helical" evidence="7">
    <location>
        <begin position="275"/>
        <end position="292"/>
    </location>
</feature>
<evidence type="ECO:0000256" key="7">
    <source>
        <dbReference type="SAM" id="Phobius"/>
    </source>
</evidence>
<feature type="transmembrane region" description="Helical" evidence="7">
    <location>
        <begin position="234"/>
        <end position="255"/>
    </location>
</feature>
<feature type="domain" description="Threonine/serine exporter-like N-terminal" evidence="8">
    <location>
        <begin position="10"/>
        <end position="249"/>
    </location>
</feature>
<feature type="transmembrane region" description="Helical" evidence="7">
    <location>
        <begin position="297"/>
        <end position="314"/>
    </location>
</feature>
<dbReference type="Proteomes" id="UP001500187">
    <property type="component" value="Unassembled WGS sequence"/>
</dbReference>
<feature type="domain" description="Threonine/Serine exporter ThrE" evidence="9">
    <location>
        <begin position="276"/>
        <end position="395"/>
    </location>
</feature>
<evidence type="ECO:0000256" key="1">
    <source>
        <dbReference type="ARBA" id="ARBA00004651"/>
    </source>
</evidence>
<keyword evidence="4 7" id="KW-1133">Transmembrane helix</keyword>
<evidence type="ECO:0000256" key="2">
    <source>
        <dbReference type="ARBA" id="ARBA00022475"/>
    </source>
</evidence>
<dbReference type="InterPro" id="IPR024528">
    <property type="entry name" value="ThrE_2"/>
</dbReference>
<protein>
    <submittedName>
        <fullName evidence="10">Threonine/serine exporter family protein</fullName>
    </submittedName>
</protein>
<comment type="similarity">
    <text evidence="6">Belongs to the ThrE exporter (TC 2.A.79) family.</text>
</comment>
<feature type="transmembrane region" description="Helical" evidence="7">
    <location>
        <begin position="167"/>
        <end position="188"/>
    </location>
</feature>
<keyword evidence="2" id="KW-1003">Cell membrane</keyword>
<gene>
    <name evidence="10" type="ORF">GCM10023352_11880</name>
</gene>
<evidence type="ECO:0000256" key="3">
    <source>
        <dbReference type="ARBA" id="ARBA00022692"/>
    </source>
</evidence>
<dbReference type="InterPro" id="IPR010619">
    <property type="entry name" value="ThrE-like_N"/>
</dbReference>
<name>A0ABP9BFJ4_9MICC</name>
<evidence type="ECO:0000259" key="9">
    <source>
        <dbReference type="Pfam" id="PF12821"/>
    </source>
</evidence>
<dbReference type="EMBL" id="BAABKP010000001">
    <property type="protein sequence ID" value="GAA4794580.1"/>
    <property type="molecule type" value="Genomic_DNA"/>
</dbReference>
<comment type="subcellular location">
    <subcellularLocation>
        <location evidence="1">Cell membrane</location>
        <topology evidence="1">Multi-pass membrane protein</topology>
    </subcellularLocation>
</comment>
<keyword evidence="5 7" id="KW-0472">Membrane</keyword>
<dbReference type="RefSeq" id="WP_345445558.1">
    <property type="nucleotide sequence ID" value="NZ_BAABKP010000001.1"/>
</dbReference>
<evidence type="ECO:0000256" key="4">
    <source>
        <dbReference type="ARBA" id="ARBA00022989"/>
    </source>
</evidence>
<accession>A0ABP9BFJ4</accession>
<feature type="transmembrane region" description="Helical" evidence="7">
    <location>
        <begin position="141"/>
        <end position="160"/>
    </location>
</feature>
<feature type="transmembrane region" description="Helical" evidence="7">
    <location>
        <begin position="194"/>
        <end position="214"/>
    </location>
</feature>
<dbReference type="Pfam" id="PF06738">
    <property type="entry name" value="ThrE"/>
    <property type="match status" value="1"/>
</dbReference>
<keyword evidence="3 7" id="KW-0812">Transmembrane</keyword>
<feature type="transmembrane region" description="Helical" evidence="7">
    <location>
        <begin position="352"/>
        <end position="373"/>
    </location>
</feature>
<comment type="caution">
    <text evidence="10">The sequence shown here is derived from an EMBL/GenBank/DDBJ whole genome shotgun (WGS) entry which is preliminary data.</text>
</comment>
<dbReference type="PANTHER" id="PTHR34390">
    <property type="entry name" value="UPF0442 PROTEIN YJJB-RELATED"/>
    <property type="match status" value="1"/>
</dbReference>
<evidence type="ECO:0000313" key="10">
    <source>
        <dbReference type="EMBL" id="GAA4794580.1"/>
    </source>
</evidence>
<reference evidence="11" key="1">
    <citation type="journal article" date="2019" name="Int. J. Syst. Evol. Microbiol.">
        <title>The Global Catalogue of Microorganisms (GCM) 10K type strain sequencing project: providing services to taxonomists for standard genome sequencing and annotation.</title>
        <authorList>
            <consortium name="The Broad Institute Genomics Platform"/>
            <consortium name="The Broad Institute Genome Sequencing Center for Infectious Disease"/>
            <person name="Wu L."/>
            <person name="Ma J."/>
        </authorList>
    </citation>
    <scope>NUCLEOTIDE SEQUENCE [LARGE SCALE GENOMIC DNA]</scope>
    <source>
        <strain evidence="11">JCM 18541</strain>
    </source>
</reference>
<feature type="transmembrane region" description="Helical" evidence="7">
    <location>
        <begin position="385"/>
        <end position="403"/>
    </location>
</feature>